<protein>
    <submittedName>
        <fullName evidence="4">Unannotated protein</fullName>
    </submittedName>
</protein>
<dbReference type="EMBL" id="CAEZZA010000030">
    <property type="protein sequence ID" value="CAB4740882.1"/>
    <property type="molecule type" value="Genomic_DNA"/>
</dbReference>
<dbReference type="InterPro" id="IPR000868">
    <property type="entry name" value="Isochorismatase-like_dom"/>
</dbReference>
<dbReference type="PANTHER" id="PTHR43540">
    <property type="entry name" value="PEROXYUREIDOACRYLATE/UREIDOACRYLATE AMIDOHYDROLASE-RELATED"/>
    <property type="match status" value="1"/>
</dbReference>
<accession>A0A6J7CNW1</accession>
<dbReference type="InterPro" id="IPR036380">
    <property type="entry name" value="Isochorismatase-like_sf"/>
</dbReference>
<proteinExistence type="predicted"/>
<dbReference type="PANTHER" id="PTHR43540:SF6">
    <property type="entry name" value="ISOCHORISMATASE-LIKE DOMAIN-CONTAINING PROTEIN"/>
    <property type="match status" value="1"/>
</dbReference>
<sequence length="218" mass="23980">MGMDPYSDRQLFGRTLKLEGARTAVIVIDMLNDFCTNEGLLGNPAALSLCENQNRVMDKVRASGGLVIFVNEQHREMLKPQREFGKRMTHTIEGTWGAEVVSDLTIEDADLAVVKRRYSGFFQTDLDLILRDRLITSVVLMGVLANICVRATAHDAFFQGYDVVVPEDCVGSMTPSEQNSTLYDIGTHFGWVTDAAAVVNALDSGQPLTNTVVLGVHK</sequence>
<dbReference type="Pfam" id="PF00857">
    <property type="entry name" value="Isochorismatase"/>
    <property type="match status" value="1"/>
</dbReference>
<dbReference type="Gene3D" id="3.40.50.850">
    <property type="entry name" value="Isochorismatase-like"/>
    <property type="match status" value="1"/>
</dbReference>
<dbReference type="CDD" id="cd00431">
    <property type="entry name" value="cysteine_hydrolases"/>
    <property type="match status" value="1"/>
</dbReference>
<evidence type="ECO:0000259" key="2">
    <source>
        <dbReference type="Pfam" id="PF00857"/>
    </source>
</evidence>
<evidence type="ECO:0000313" key="3">
    <source>
        <dbReference type="EMBL" id="CAB4740882.1"/>
    </source>
</evidence>
<feature type="domain" description="Isochorismatase-like" evidence="2">
    <location>
        <begin position="23"/>
        <end position="196"/>
    </location>
</feature>
<dbReference type="EMBL" id="CAFBLV010000010">
    <property type="protein sequence ID" value="CAB4860252.1"/>
    <property type="molecule type" value="Genomic_DNA"/>
</dbReference>
<gene>
    <name evidence="3" type="ORF">UFOPK2809_00339</name>
    <name evidence="4" type="ORF">UFOPK3425_00117</name>
</gene>
<dbReference type="InterPro" id="IPR050272">
    <property type="entry name" value="Isochorismatase-like_hydrls"/>
</dbReference>
<name>A0A6J7CNW1_9ZZZZ</name>
<dbReference type="SUPFAM" id="SSF52499">
    <property type="entry name" value="Isochorismatase-like hydrolases"/>
    <property type="match status" value="1"/>
</dbReference>
<evidence type="ECO:0000313" key="4">
    <source>
        <dbReference type="EMBL" id="CAB4860252.1"/>
    </source>
</evidence>
<reference evidence="4" key="1">
    <citation type="submission" date="2020-05" db="EMBL/GenBank/DDBJ databases">
        <authorList>
            <person name="Chiriac C."/>
            <person name="Salcher M."/>
            <person name="Ghai R."/>
            <person name="Kavagutti S V."/>
        </authorList>
    </citation>
    <scope>NUCLEOTIDE SEQUENCE</scope>
</reference>
<organism evidence="4">
    <name type="scientific">freshwater metagenome</name>
    <dbReference type="NCBI Taxonomy" id="449393"/>
    <lineage>
        <taxon>unclassified sequences</taxon>
        <taxon>metagenomes</taxon>
        <taxon>ecological metagenomes</taxon>
    </lineage>
</organism>
<evidence type="ECO:0000256" key="1">
    <source>
        <dbReference type="ARBA" id="ARBA00022801"/>
    </source>
</evidence>
<keyword evidence="1" id="KW-0378">Hydrolase</keyword>
<dbReference type="GO" id="GO:0016787">
    <property type="term" value="F:hydrolase activity"/>
    <property type="evidence" value="ECO:0007669"/>
    <property type="project" value="UniProtKB-KW"/>
</dbReference>
<dbReference type="AlphaFoldDB" id="A0A6J7CNW1"/>